<organism evidence="4 5">
    <name type="scientific">Weissella coleopterorum</name>
    <dbReference type="NCBI Taxonomy" id="2714949"/>
    <lineage>
        <taxon>Bacteria</taxon>
        <taxon>Bacillati</taxon>
        <taxon>Bacillota</taxon>
        <taxon>Bacilli</taxon>
        <taxon>Lactobacillales</taxon>
        <taxon>Lactobacillaceae</taxon>
        <taxon>Weissella</taxon>
    </lineage>
</organism>
<dbReference type="InterPro" id="IPR041033">
    <property type="entry name" value="SpaA_PFL_dom_1"/>
</dbReference>
<protein>
    <submittedName>
        <fullName evidence="4">Cna B-type domain-containing protein</fullName>
    </submittedName>
</protein>
<feature type="compositionally biased region" description="Basic and acidic residues" evidence="1">
    <location>
        <begin position="858"/>
        <end position="880"/>
    </location>
</feature>
<feature type="compositionally biased region" description="Basic and acidic residues" evidence="1">
    <location>
        <begin position="808"/>
        <end position="827"/>
    </location>
</feature>
<feature type="region of interest" description="Disordered" evidence="1">
    <location>
        <begin position="858"/>
        <end position="997"/>
    </location>
</feature>
<feature type="domain" description="CNA-B" evidence="2">
    <location>
        <begin position="423"/>
        <end position="501"/>
    </location>
</feature>
<gene>
    <name evidence="4" type="ORF">G7084_01200</name>
</gene>
<dbReference type="KEGG" id="wco:G7084_01200"/>
<dbReference type="Pfam" id="PF17802">
    <property type="entry name" value="SpaA"/>
    <property type="match status" value="1"/>
</dbReference>
<feature type="domain" description="CNA-B" evidence="2">
    <location>
        <begin position="152"/>
        <end position="234"/>
    </location>
</feature>
<dbReference type="RefSeq" id="WP_166009282.1">
    <property type="nucleotide sequence ID" value="NZ_CP049888.1"/>
</dbReference>
<accession>A0A6G8AYC1</accession>
<name>A0A6G8AYC1_9LACO</name>
<dbReference type="EMBL" id="CP049888">
    <property type="protein sequence ID" value="QIL50054.1"/>
    <property type="molecule type" value="Genomic_DNA"/>
</dbReference>
<feature type="domain" description="CNA-B" evidence="2">
    <location>
        <begin position="64"/>
        <end position="143"/>
    </location>
</feature>
<feature type="domain" description="SpaA-like prealbumin fold" evidence="3">
    <location>
        <begin position="2"/>
        <end position="52"/>
    </location>
</feature>
<dbReference type="Pfam" id="PF05738">
    <property type="entry name" value="Cna_B"/>
    <property type="match status" value="5"/>
</dbReference>
<dbReference type="SUPFAM" id="SSF49478">
    <property type="entry name" value="Cna protein B-type domain"/>
    <property type="match status" value="5"/>
</dbReference>
<dbReference type="AlphaFoldDB" id="A0A6G8AYC1"/>
<feature type="domain" description="CNA-B" evidence="2">
    <location>
        <begin position="334"/>
        <end position="410"/>
    </location>
</feature>
<feature type="region of interest" description="Disordered" evidence="1">
    <location>
        <begin position="556"/>
        <end position="606"/>
    </location>
</feature>
<dbReference type="Gene3D" id="2.60.40.1140">
    <property type="entry name" value="Collagen-binding surface protein Cna, B-type domain"/>
    <property type="match status" value="5"/>
</dbReference>
<dbReference type="Gene3D" id="2.60.40.10">
    <property type="entry name" value="Immunoglobulins"/>
    <property type="match status" value="1"/>
</dbReference>
<feature type="compositionally biased region" description="Low complexity" evidence="1">
    <location>
        <begin position="915"/>
        <end position="925"/>
    </location>
</feature>
<evidence type="ECO:0000256" key="1">
    <source>
        <dbReference type="SAM" id="MobiDB-lite"/>
    </source>
</evidence>
<evidence type="ECO:0000259" key="3">
    <source>
        <dbReference type="Pfam" id="PF17802"/>
    </source>
</evidence>
<dbReference type="Proteomes" id="UP000500741">
    <property type="component" value="Chromosome"/>
</dbReference>
<feature type="region of interest" description="Disordered" evidence="1">
    <location>
        <begin position="798"/>
        <end position="827"/>
    </location>
</feature>
<proteinExistence type="predicted"/>
<keyword evidence="5" id="KW-1185">Reference proteome</keyword>
<feature type="compositionally biased region" description="Basic and acidic residues" evidence="1">
    <location>
        <begin position="566"/>
        <end position="606"/>
    </location>
</feature>
<feature type="compositionally biased region" description="Basic and acidic residues" evidence="1">
    <location>
        <begin position="887"/>
        <end position="900"/>
    </location>
</feature>
<dbReference type="InterPro" id="IPR008454">
    <property type="entry name" value="Collagen-bd_Cna-like_B-typ_dom"/>
</dbReference>
<dbReference type="InterPro" id="IPR013783">
    <property type="entry name" value="Ig-like_fold"/>
</dbReference>
<evidence type="ECO:0000313" key="5">
    <source>
        <dbReference type="Proteomes" id="UP000500741"/>
    </source>
</evidence>
<feature type="compositionally biased region" description="Basic and acidic residues" evidence="1">
    <location>
        <begin position="957"/>
        <end position="970"/>
    </location>
</feature>
<sequence length="1040" mass="117406">MKTDQNGKIEVPQVKPGSYTLKEIKAPENYLINPKIFEIQIETGKTATVTIHGTPKPAITTIKGVVKWFDKRDLKHYRPVQIKLNLMQNGQFLKNTEVGPTNQWKYRFNGLPEFDAQGKKYKYTLECPEVEKYIHQSKDFDVTYRLTGKTNVQGQSIWQDQNNQAEFRPPFVEIELLRNSKKIQKSQISASTHWHYEFDNLEQYNSHGREYIYDVVSSPVKHYISQKSGYNFTNSFKPNFTKVMGHKIWEDDNDVEGLRPKNIAVGLLKNGQIIGKKLVTNYKNWHYEFDQLEQLDDQGRLIQYQIIEDSVANYEKQVQGYDLKNTLLPNQTKIQGTKVWRDDDNKDQTRPKKIVVELIKDGTVLATQTVDAKSGWNYEFKNIPKYQHGRKIQYQVREQSVKDYQTSYEGDQIIGALMGEIQITGRHSWKDQENKARVRPEKIVVYLTQNGKETQTRIIDANNDWHYIFENLPKYDQNGKKYLYNVSVQKVPQYVTHSDGYDFMGSLKPRFIFKEKKDKTKFDKVKPENQKPVVSKVEESKVKVVDVVTPKQAVVETTKQQSGAENTDKNDMTEDKTETSVKEKTPVDFKNKTSESTKVKSEAPKQETLKVEEPKVKTVRSKIPKQVVVETNKDHPVAENAANGKKSETAVKVETPVVPKAKEIKAKVIDVAMPKQAVVETTKQKPVAKNTDQSTATDVKLETTVKVETPVDLKNAKAEPTKVKSETLKVEEPKVKVVDPKTPKPVVLETTKQEPVAETVDKSTTNEKKVEIAVKVETPVDLKNEALESDQAKIDVNKTEASKTAAPKIEEHKVKAADSKTPKPEVVETIKQEPVAENVDKSTTNDSKLKTAVKVESSVDLKNKTSESDQAKVDVNKTEASKTAAPKIEEPKVKVADPKTSKSGVVEATKNQSSAENVATETEVETAVKVETPVDLKNAKSEPTQVKPEASKTAVPKVEEPEVKAVDSKTPKPVVLETTKQQPVAKHTDQSTVTDGKIATSVKEKTSVDLKNKTSESDQAKVYVNKTEASKTAVTKIEEP</sequence>
<feature type="domain" description="CNA-B" evidence="2">
    <location>
        <begin position="243"/>
        <end position="326"/>
    </location>
</feature>
<evidence type="ECO:0000313" key="4">
    <source>
        <dbReference type="EMBL" id="QIL50054.1"/>
    </source>
</evidence>
<reference evidence="4 5" key="1">
    <citation type="submission" date="2020-03" db="EMBL/GenBank/DDBJ databases">
        <title>Weissella sp. nov., isolated from Cybister lewisianus.</title>
        <authorList>
            <person name="Hyun D.-W."/>
            <person name="Bae J.-W."/>
        </authorList>
    </citation>
    <scope>NUCLEOTIDE SEQUENCE [LARGE SCALE GENOMIC DNA]</scope>
    <source>
        <strain evidence="4 5">HDW19</strain>
    </source>
</reference>
<feature type="compositionally biased region" description="Basic and acidic residues" evidence="1">
    <location>
        <begin position="926"/>
        <end position="940"/>
    </location>
</feature>
<evidence type="ECO:0000259" key="2">
    <source>
        <dbReference type="Pfam" id="PF05738"/>
    </source>
</evidence>
<dbReference type="CDD" id="cd00222">
    <property type="entry name" value="CollagenBindB"/>
    <property type="match status" value="5"/>
</dbReference>